<name>A0AAN7Z8D8_9PEZI</name>
<evidence type="ECO:0000313" key="2">
    <source>
        <dbReference type="Proteomes" id="UP001305414"/>
    </source>
</evidence>
<proteinExistence type="predicted"/>
<comment type="caution">
    <text evidence="1">The sequence shown here is derived from an EMBL/GenBank/DDBJ whole genome shotgun (WGS) entry which is preliminary data.</text>
</comment>
<dbReference type="EMBL" id="JAWHQM010000015">
    <property type="protein sequence ID" value="KAK5630218.1"/>
    <property type="molecule type" value="Genomic_DNA"/>
</dbReference>
<evidence type="ECO:0000313" key="1">
    <source>
        <dbReference type="EMBL" id="KAK5630218.1"/>
    </source>
</evidence>
<keyword evidence="2" id="KW-1185">Reference proteome</keyword>
<reference evidence="1 2" key="1">
    <citation type="submission" date="2023-10" db="EMBL/GenBank/DDBJ databases">
        <title>Draft genome sequence of Xylaria bambusicola isolate GMP-LS, the root and basal stem rot pathogen of sugarcane in Indonesia.</title>
        <authorList>
            <person name="Selvaraj P."/>
            <person name="Muralishankar V."/>
            <person name="Muruganantham S."/>
            <person name="Sp S."/>
            <person name="Haryani S."/>
            <person name="Lau K.J.X."/>
            <person name="Naqvi N.I."/>
        </authorList>
    </citation>
    <scope>NUCLEOTIDE SEQUENCE [LARGE SCALE GENOMIC DNA]</scope>
    <source>
        <strain evidence="1">GMP-LS</strain>
    </source>
</reference>
<organism evidence="1 2">
    <name type="scientific">Xylaria bambusicola</name>
    <dbReference type="NCBI Taxonomy" id="326684"/>
    <lineage>
        <taxon>Eukaryota</taxon>
        <taxon>Fungi</taxon>
        <taxon>Dikarya</taxon>
        <taxon>Ascomycota</taxon>
        <taxon>Pezizomycotina</taxon>
        <taxon>Sordariomycetes</taxon>
        <taxon>Xylariomycetidae</taxon>
        <taxon>Xylariales</taxon>
        <taxon>Xylariaceae</taxon>
        <taxon>Xylaria</taxon>
    </lineage>
</organism>
<dbReference type="AlphaFoldDB" id="A0AAN7Z8D8"/>
<dbReference type="Proteomes" id="UP001305414">
    <property type="component" value="Unassembled WGS sequence"/>
</dbReference>
<gene>
    <name evidence="1" type="ORF">RRF57_005933</name>
</gene>
<sequence>MAELGATVISFLSLVKVIHRVHSAVGNLQNAPIEIRFFQDQLRSLDFIVGQVALMQKENGNTPRFEAFNEALAHVEKPLRQDIEALNALVQDITHKGKNTDGDNTALSAKLKFMYRSGQLEQIARRLGVHRDQLNTVLLVGQR</sequence>
<protein>
    <submittedName>
        <fullName evidence="1">Uncharacterized protein</fullName>
    </submittedName>
</protein>
<accession>A0AAN7Z8D8</accession>